<evidence type="ECO:0000313" key="2">
    <source>
        <dbReference type="Proteomes" id="UP000596902"/>
    </source>
</evidence>
<accession>A0A8H7ED67</accession>
<reference evidence="1" key="2">
    <citation type="submission" date="2020-08" db="EMBL/GenBank/DDBJ databases">
        <title>Draft Genome Sequence of Cumin Blight Pathogen Alternaria burnsii.</title>
        <authorList>
            <person name="Feng Z."/>
        </authorList>
    </citation>
    <scope>NUCLEOTIDE SEQUENCE</scope>
    <source>
        <strain evidence="1">CBS107.38</strain>
    </source>
</reference>
<dbReference type="SUPFAM" id="SSF82171">
    <property type="entry name" value="DPP6 N-terminal domain-like"/>
    <property type="match status" value="1"/>
</dbReference>
<evidence type="ECO:0008006" key="3">
    <source>
        <dbReference type="Google" id="ProtNLM"/>
    </source>
</evidence>
<proteinExistence type="predicted"/>
<reference evidence="1" key="1">
    <citation type="submission" date="2020-01" db="EMBL/GenBank/DDBJ databases">
        <authorList>
            <person name="Feng Z.H.Z."/>
        </authorList>
    </citation>
    <scope>NUCLEOTIDE SEQUENCE</scope>
    <source>
        <strain evidence="1">CBS107.38</strain>
    </source>
</reference>
<dbReference type="AlphaFoldDB" id="A0A8H7ED67"/>
<dbReference type="InterPro" id="IPR011042">
    <property type="entry name" value="6-blade_b-propeller_TolB-like"/>
</dbReference>
<protein>
    <recommendedName>
        <fullName evidence="3">Saponin hydrolase</fullName>
    </recommendedName>
</protein>
<name>A0A8H7ED67_9PLEO</name>
<dbReference type="RefSeq" id="XP_038784091.1">
    <property type="nucleotide sequence ID" value="XM_038933426.1"/>
</dbReference>
<comment type="caution">
    <text evidence="1">The sequence shown here is derived from an EMBL/GenBank/DDBJ whole genome shotgun (WGS) entry which is preliminary data.</text>
</comment>
<evidence type="ECO:0000313" key="1">
    <source>
        <dbReference type="EMBL" id="KAF7673764.1"/>
    </source>
</evidence>
<dbReference type="GeneID" id="62206604"/>
<gene>
    <name evidence="1" type="ORF">GT037_008379</name>
</gene>
<organism evidence="1 2">
    <name type="scientific">Alternaria burnsii</name>
    <dbReference type="NCBI Taxonomy" id="1187904"/>
    <lineage>
        <taxon>Eukaryota</taxon>
        <taxon>Fungi</taxon>
        <taxon>Dikarya</taxon>
        <taxon>Ascomycota</taxon>
        <taxon>Pezizomycotina</taxon>
        <taxon>Dothideomycetes</taxon>
        <taxon>Pleosporomycetidae</taxon>
        <taxon>Pleosporales</taxon>
        <taxon>Pleosporineae</taxon>
        <taxon>Pleosporaceae</taxon>
        <taxon>Alternaria</taxon>
        <taxon>Alternaria sect. Alternaria</taxon>
    </lineage>
</organism>
<sequence length="644" mass="69474">MARVTVRTMSLLHVFAGAAALGAILPLSSGPINSHQQAVLNAPPTIPEPPKPETIDVIELPLPPVSASRDVGACTAALNPHRTGCIARELTEKFQAGDFTPDGQNVIVTVTFVGAPAAPSSASIYEGVQLILIRTDGTNFSNGDPWKCLTCGVPTKNAKELDPQRDYPHVFRSGDKAIWGHNILDCNGKQLASDACTPDDIHIYPIYWSNGAPRELRIHPDDVHIGWSSFTNGAGQFSYFGRLKFNAHPSGTGPAVPRYDLVDVDLLVDPKGGAFITADGSELKLQPESITVGELRGFSGSGDEILYLGAPTESTNIDLYAVHIETGIVRRLTSHPDYADPIAFSADDQWFVTQDTRASERQMWMSGMRGIPPLIDIVAVAVAASTRNNGKRRFFQPILIDHHGDRGSYYGQQVNGNGDKSDGAINDPSWNGRADPAFSLDSTCIVYWQSIVTSPACGGINPLPCPASTAQGRREYRVMLARLSDRQPSLPAPVYKVSTRIPWATSFPPGTDVPSLPTLKPGNYTLRGKVSGFVEVSLIGDAVHPEPNSIKRVVANYTNFSDDGDHTINGSEDVELTVLFPNVWNQRLDWYSDIVQTGSSTGSKKTGARGLQLRIDVMKNILEANGTLTTTIDGVAYHQPANGT</sequence>
<keyword evidence="2" id="KW-1185">Reference proteome</keyword>
<dbReference type="Proteomes" id="UP000596902">
    <property type="component" value="Unassembled WGS sequence"/>
</dbReference>
<dbReference type="EMBL" id="JAAABM010000012">
    <property type="protein sequence ID" value="KAF7673764.1"/>
    <property type="molecule type" value="Genomic_DNA"/>
</dbReference>
<dbReference type="Gene3D" id="2.120.10.30">
    <property type="entry name" value="TolB, C-terminal domain"/>
    <property type="match status" value="1"/>
</dbReference>